<evidence type="ECO:0000256" key="1">
    <source>
        <dbReference type="SAM" id="MobiDB-lite"/>
    </source>
</evidence>
<feature type="compositionally biased region" description="Basic and acidic residues" evidence="1">
    <location>
        <begin position="34"/>
        <end position="52"/>
    </location>
</feature>
<reference evidence="2 3" key="3">
    <citation type="journal article" date="2013" name="Rice">
        <title>Improvement of the Oryza sativa Nipponbare reference genome using next generation sequence and optical map data.</title>
        <authorList>
            <person name="Kawahara Y."/>
            <person name="de la Bastide M."/>
            <person name="Hamilton J.P."/>
            <person name="Kanamori H."/>
            <person name="McCombie W.R."/>
            <person name="Ouyang S."/>
            <person name="Schwartz D.C."/>
            <person name="Tanaka T."/>
            <person name="Wu J."/>
            <person name="Zhou S."/>
            <person name="Childs K.L."/>
            <person name="Davidson R.M."/>
            <person name="Lin H."/>
            <person name="Quesada-Ocampo L."/>
            <person name="Vaillancourt B."/>
            <person name="Sakai H."/>
            <person name="Lee S.S."/>
            <person name="Kim J."/>
            <person name="Numa H."/>
            <person name="Itoh T."/>
            <person name="Buell C.R."/>
            <person name="Matsumoto T."/>
        </authorList>
    </citation>
    <scope>NUCLEOTIDE SEQUENCE [LARGE SCALE GENOMIC DNA]</scope>
    <source>
        <strain evidence="3">cv. Nipponbare</strain>
    </source>
</reference>
<protein>
    <submittedName>
        <fullName evidence="2">Os01g0105450 protein</fullName>
    </submittedName>
</protein>
<sequence>MAHAAAAANQFSAHRITPRIRTPGSAPPHPALPRNEHDNIQIKNGDKTKKSPAEAGQALPGILPAKKASSRGRGSGRELHPPQRRPICHRRARCR</sequence>
<accession>A0A0P0UX87</accession>
<dbReference type="EMBL" id="AP014957">
    <property type="protein sequence ID" value="BAS69965.1"/>
    <property type="molecule type" value="Genomic_DNA"/>
</dbReference>
<organism evidence="2 3">
    <name type="scientific">Oryza sativa subsp. japonica</name>
    <name type="common">Rice</name>
    <dbReference type="NCBI Taxonomy" id="39947"/>
    <lineage>
        <taxon>Eukaryota</taxon>
        <taxon>Viridiplantae</taxon>
        <taxon>Streptophyta</taxon>
        <taxon>Embryophyta</taxon>
        <taxon>Tracheophyta</taxon>
        <taxon>Spermatophyta</taxon>
        <taxon>Magnoliopsida</taxon>
        <taxon>Liliopsida</taxon>
        <taxon>Poales</taxon>
        <taxon>Poaceae</taxon>
        <taxon>BOP clade</taxon>
        <taxon>Oryzoideae</taxon>
        <taxon>Oryzeae</taxon>
        <taxon>Oryzinae</taxon>
        <taxon>Oryza</taxon>
        <taxon>Oryza sativa</taxon>
    </lineage>
</organism>
<dbReference type="InParanoid" id="A0A0P0UX87"/>
<keyword evidence="3" id="KW-1185">Reference proteome</keyword>
<reference evidence="3" key="1">
    <citation type="journal article" date="2005" name="Nature">
        <title>The map-based sequence of the rice genome.</title>
        <authorList>
            <consortium name="International rice genome sequencing project (IRGSP)"/>
            <person name="Matsumoto T."/>
            <person name="Wu J."/>
            <person name="Kanamori H."/>
            <person name="Katayose Y."/>
            <person name="Fujisawa M."/>
            <person name="Namiki N."/>
            <person name="Mizuno H."/>
            <person name="Yamamoto K."/>
            <person name="Antonio B.A."/>
            <person name="Baba T."/>
            <person name="Sakata K."/>
            <person name="Nagamura Y."/>
            <person name="Aoki H."/>
            <person name="Arikawa K."/>
            <person name="Arita K."/>
            <person name="Bito T."/>
            <person name="Chiden Y."/>
            <person name="Fujitsuka N."/>
            <person name="Fukunaka R."/>
            <person name="Hamada M."/>
            <person name="Harada C."/>
            <person name="Hayashi A."/>
            <person name="Hijishita S."/>
            <person name="Honda M."/>
            <person name="Hosokawa S."/>
            <person name="Ichikawa Y."/>
            <person name="Idonuma A."/>
            <person name="Iijima M."/>
            <person name="Ikeda M."/>
            <person name="Ikeno M."/>
            <person name="Ito K."/>
            <person name="Ito S."/>
            <person name="Ito T."/>
            <person name="Ito Y."/>
            <person name="Ito Y."/>
            <person name="Iwabuchi A."/>
            <person name="Kamiya K."/>
            <person name="Karasawa W."/>
            <person name="Kurita K."/>
            <person name="Katagiri S."/>
            <person name="Kikuta A."/>
            <person name="Kobayashi H."/>
            <person name="Kobayashi N."/>
            <person name="Machita K."/>
            <person name="Maehara T."/>
            <person name="Masukawa M."/>
            <person name="Mizubayashi T."/>
            <person name="Mukai Y."/>
            <person name="Nagasaki H."/>
            <person name="Nagata Y."/>
            <person name="Naito S."/>
            <person name="Nakashima M."/>
            <person name="Nakama Y."/>
            <person name="Nakamichi Y."/>
            <person name="Nakamura M."/>
            <person name="Meguro A."/>
            <person name="Negishi M."/>
            <person name="Ohta I."/>
            <person name="Ohta T."/>
            <person name="Okamoto M."/>
            <person name="Ono N."/>
            <person name="Saji S."/>
            <person name="Sakaguchi M."/>
            <person name="Sakai K."/>
            <person name="Shibata M."/>
            <person name="Shimokawa T."/>
            <person name="Song J."/>
            <person name="Takazaki Y."/>
            <person name="Terasawa K."/>
            <person name="Tsugane M."/>
            <person name="Tsuji K."/>
            <person name="Ueda S."/>
            <person name="Waki K."/>
            <person name="Yamagata H."/>
            <person name="Yamamoto M."/>
            <person name="Yamamoto S."/>
            <person name="Yamane H."/>
            <person name="Yoshiki S."/>
            <person name="Yoshihara R."/>
            <person name="Yukawa K."/>
            <person name="Zhong H."/>
            <person name="Yano M."/>
            <person name="Yuan Q."/>
            <person name="Ouyang S."/>
            <person name="Liu J."/>
            <person name="Jones K.M."/>
            <person name="Gansberger K."/>
            <person name="Moffat K."/>
            <person name="Hill J."/>
            <person name="Bera J."/>
            <person name="Fadrosh D."/>
            <person name="Jin S."/>
            <person name="Johri S."/>
            <person name="Kim M."/>
            <person name="Overton L."/>
            <person name="Reardon M."/>
            <person name="Tsitrin T."/>
            <person name="Vuong H."/>
            <person name="Weaver B."/>
            <person name="Ciecko A."/>
            <person name="Tallon L."/>
            <person name="Jackson J."/>
            <person name="Pai G."/>
            <person name="Aken S.V."/>
            <person name="Utterback T."/>
            <person name="Reidmuller S."/>
            <person name="Feldblyum T."/>
            <person name="Hsiao J."/>
            <person name="Zismann V."/>
            <person name="Iobst S."/>
            <person name="de Vazeille A.R."/>
            <person name="Buell C.R."/>
            <person name="Ying K."/>
            <person name="Li Y."/>
            <person name="Lu T."/>
            <person name="Huang Y."/>
            <person name="Zhao Q."/>
            <person name="Feng Q."/>
            <person name="Zhang L."/>
            <person name="Zhu J."/>
            <person name="Weng Q."/>
            <person name="Mu J."/>
            <person name="Lu Y."/>
            <person name="Fan D."/>
            <person name="Liu Y."/>
            <person name="Guan J."/>
            <person name="Zhang Y."/>
            <person name="Yu S."/>
            <person name="Liu X."/>
            <person name="Zhang Y."/>
            <person name="Hong G."/>
            <person name="Han B."/>
            <person name="Choisne N."/>
            <person name="Demange N."/>
            <person name="Orjeda G."/>
            <person name="Samain S."/>
            <person name="Cattolico L."/>
            <person name="Pelletier E."/>
            <person name="Couloux A."/>
            <person name="Segurens B."/>
            <person name="Wincker P."/>
            <person name="D'Hont A."/>
            <person name="Scarpelli C."/>
            <person name="Weissenbach J."/>
            <person name="Salanoubat M."/>
            <person name="Quetier F."/>
            <person name="Yu Y."/>
            <person name="Kim H.R."/>
            <person name="Rambo T."/>
            <person name="Currie J."/>
            <person name="Collura K."/>
            <person name="Luo M."/>
            <person name="Yang T."/>
            <person name="Ammiraju J.S.S."/>
            <person name="Engler F."/>
            <person name="Soderlund C."/>
            <person name="Wing R.A."/>
            <person name="Palmer L.E."/>
            <person name="de la Bastide M."/>
            <person name="Spiegel L."/>
            <person name="Nascimento L."/>
            <person name="Zutavern T."/>
            <person name="O'Shaughnessy A."/>
            <person name="Dike S."/>
            <person name="Dedhia N."/>
            <person name="Preston R."/>
            <person name="Balija V."/>
            <person name="McCombie W.R."/>
            <person name="Chow T."/>
            <person name="Chen H."/>
            <person name="Chung M."/>
            <person name="Chen C."/>
            <person name="Shaw J."/>
            <person name="Wu H."/>
            <person name="Hsiao K."/>
            <person name="Chao Y."/>
            <person name="Chu M."/>
            <person name="Cheng C."/>
            <person name="Hour A."/>
            <person name="Lee P."/>
            <person name="Lin S."/>
            <person name="Lin Y."/>
            <person name="Liou J."/>
            <person name="Liu S."/>
            <person name="Hsing Y."/>
            <person name="Raghuvanshi S."/>
            <person name="Mohanty A."/>
            <person name="Bharti A.K."/>
            <person name="Gaur A."/>
            <person name="Gupta V."/>
            <person name="Kumar D."/>
            <person name="Ravi V."/>
            <person name="Vij S."/>
            <person name="Kapur A."/>
            <person name="Khurana P."/>
            <person name="Khurana P."/>
            <person name="Khurana J.P."/>
            <person name="Tyagi A.K."/>
            <person name="Gaikwad K."/>
            <person name="Singh A."/>
            <person name="Dalal V."/>
            <person name="Srivastava S."/>
            <person name="Dixit A."/>
            <person name="Pal A.K."/>
            <person name="Ghazi I.A."/>
            <person name="Yadav M."/>
            <person name="Pandit A."/>
            <person name="Bhargava A."/>
            <person name="Sureshbabu K."/>
            <person name="Batra K."/>
            <person name="Sharma T.R."/>
            <person name="Mohapatra T."/>
            <person name="Singh N.K."/>
            <person name="Messing J."/>
            <person name="Nelson A.B."/>
            <person name="Fuks G."/>
            <person name="Kavchok S."/>
            <person name="Keizer G."/>
            <person name="Linton E."/>
            <person name="Llaca V."/>
            <person name="Song R."/>
            <person name="Tanyolac B."/>
            <person name="Young S."/>
            <person name="Ho-Il K."/>
            <person name="Hahn J.H."/>
            <person name="Sangsakoo G."/>
            <person name="Vanavichit A."/>
            <person name="de Mattos Luiz.A.T."/>
            <person name="Zimmer P.D."/>
            <person name="Malone G."/>
            <person name="Dellagostin O."/>
            <person name="de Oliveira A.C."/>
            <person name="Bevan M."/>
            <person name="Bancroft I."/>
            <person name="Minx P."/>
            <person name="Cordum H."/>
            <person name="Wilson R."/>
            <person name="Cheng Z."/>
            <person name="Jin W."/>
            <person name="Jiang J."/>
            <person name="Leong S.A."/>
            <person name="Iwama H."/>
            <person name="Gojobori T."/>
            <person name="Itoh T."/>
            <person name="Niimura Y."/>
            <person name="Fujii Y."/>
            <person name="Habara T."/>
            <person name="Sakai H."/>
            <person name="Sato Y."/>
            <person name="Wilson G."/>
            <person name="Kumar K."/>
            <person name="McCouch S."/>
            <person name="Juretic N."/>
            <person name="Hoen D."/>
            <person name="Wright S."/>
            <person name="Bruskiewich R."/>
            <person name="Bureau T."/>
            <person name="Miyao A."/>
            <person name="Hirochika H."/>
            <person name="Nishikawa T."/>
            <person name="Kadowaki K."/>
            <person name="Sugiura M."/>
            <person name="Burr B."/>
            <person name="Sasaki T."/>
        </authorList>
    </citation>
    <scope>NUCLEOTIDE SEQUENCE [LARGE SCALE GENOMIC DNA]</scope>
    <source>
        <strain evidence="3">cv. Nipponbare</strain>
    </source>
</reference>
<feature type="region of interest" description="Disordered" evidence="1">
    <location>
        <begin position="1"/>
        <end position="95"/>
    </location>
</feature>
<feature type="compositionally biased region" description="Basic residues" evidence="1">
    <location>
        <begin position="82"/>
        <end position="95"/>
    </location>
</feature>
<evidence type="ECO:0000313" key="2">
    <source>
        <dbReference type="EMBL" id="BAS69965.1"/>
    </source>
</evidence>
<proteinExistence type="predicted"/>
<dbReference type="PaxDb" id="39947-A0A0P0UX87"/>
<evidence type="ECO:0000313" key="3">
    <source>
        <dbReference type="Proteomes" id="UP000059680"/>
    </source>
</evidence>
<reference evidence="2 3" key="2">
    <citation type="journal article" date="2013" name="Plant Cell Physiol.">
        <title>Rice Annotation Project Database (RAP-DB): an integrative and interactive database for rice genomics.</title>
        <authorList>
            <person name="Sakai H."/>
            <person name="Lee S.S."/>
            <person name="Tanaka T."/>
            <person name="Numa H."/>
            <person name="Kim J."/>
            <person name="Kawahara Y."/>
            <person name="Wakimoto H."/>
            <person name="Yang C.C."/>
            <person name="Iwamoto M."/>
            <person name="Abe T."/>
            <person name="Yamada Y."/>
            <person name="Muto A."/>
            <person name="Inokuchi H."/>
            <person name="Ikemura T."/>
            <person name="Matsumoto T."/>
            <person name="Sasaki T."/>
            <person name="Itoh T."/>
        </authorList>
    </citation>
    <scope>NUCLEOTIDE SEQUENCE [LARGE SCALE GENOMIC DNA]</scope>
    <source>
        <strain evidence="3">cv. Nipponbare</strain>
    </source>
</reference>
<dbReference type="Proteomes" id="UP000059680">
    <property type="component" value="Chromosome 1"/>
</dbReference>
<gene>
    <name evidence="2" type="ordered locus">Os01g0105450</name>
    <name evidence="2" type="ORF">OSNPB_010105450</name>
</gene>
<dbReference type="AlphaFoldDB" id="A0A0P0UX87"/>
<name>A0A0P0UX87_ORYSJ</name>